<evidence type="ECO:0000313" key="1">
    <source>
        <dbReference type="EMBL" id="AYP28383.1"/>
    </source>
</evidence>
<accession>A0A3G2YS92</accession>
<dbReference type="EMBL" id="MH929319">
    <property type="protein sequence ID" value="AYP28383.1"/>
    <property type="molecule type" value="Genomic_DNA"/>
</dbReference>
<dbReference type="Proteomes" id="UP000269553">
    <property type="component" value="Segment"/>
</dbReference>
<organism evidence="1 2">
    <name type="scientific">Serratia phage vB_SmaA_3M</name>
    <dbReference type="NCBI Taxonomy" id="2419930"/>
    <lineage>
        <taxon>Viruses</taxon>
        <taxon>Duplodnaviria</taxon>
        <taxon>Heunggongvirae</taxon>
        <taxon>Uroviricota</taxon>
        <taxon>Caudoviricetes</taxon>
        <taxon>Pantevenvirales</taxon>
        <taxon>Ackermannviridae</taxon>
        <taxon>Miltonvirus</taxon>
        <taxon>Miltonvirus 3M</taxon>
    </lineage>
</organism>
<keyword evidence="2" id="KW-1185">Reference proteome</keyword>
<name>A0A3G2YS92_9CAUD</name>
<sequence length="75" mass="8598">MYKEITTVKQLNELDLSEIKRGYQSAWKGYILTGEENVSFTHGWHNGMADVTGEPNEAQRCLARDVQRAKREGKL</sequence>
<proteinExistence type="predicted"/>
<protein>
    <submittedName>
        <fullName evidence="1">Uncharacterized protein</fullName>
    </submittedName>
</protein>
<reference evidence="1 2" key="1">
    <citation type="submission" date="2018-09" db="EMBL/GenBank/DDBJ databases">
        <authorList>
            <person name="Day A."/>
            <person name="Monson R.E."/>
            <person name="Salmond G.P.C."/>
        </authorList>
    </citation>
    <scope>NUCLEOTIDE SEQUENCE [LARGE SCALE GENOMIC DNA]</scope>
</reference>
<gene>
    <name evidence="1" type="ORF">3M_127</name>
</gene>
<evidence type="ECO:0000313" key="2">
    <source>
        <dbReference type="Proteomes" id="UP000269553"/>
    </source>
</evidence>